<evidence type="ECO:0000256" key="4">
    <source>
        <dbReference type="PROSITE-ProRule" id="PRU00409"/>
    </source>
</evidence>
<evidence type="ECO:0000256" key="3">
    <source>
        <dbReference type="ARBA" id="ARBA00022840"/>
    </source>
</evidence>
<dbReference type="OrthoDB" id="24041at2"/>
<dbReference type="RefSeq" id="WP_075017813.1">
    <property type="nucleotide sequence ID" value="NZ_FODD01000033.1"/>
</dbReference>
<accession>A0A1H8RA46</accession>
<sequence>MPLQTINDRIAVVVDGHSTGALLAPAFAAFGIGCVHVANRTEASPAHLRTFAPETYRARYDFDGDWPRLLTALRAHPVAWVIAGTDSGIAVADRIAHELGITRHNSPATSHIRRDKSAMQHAAAAAGLPVAWHTTAHTAADAADALRRNGGPAIVKPLRSGGTDGVQLCTTPEHAAHAAHQLLASRTIYGEPNTTVLVQEYLPGDEYMVNSLSADGHHVITEMWRSHKTLVGSSPVYDYAELVPAAHDHGTVAGYVQSVLDALGIRWGPAHTEIIVTPRGPRLVESAPRPQGTLDVSALTRATGRNPVTDTVHTLIDPGFLTSAALPTTPVVRAARGVSLICPATGTLRTDLDWPRIRALPSYHSLLTTIAHAGDKVRRTDDLFSRPGAVYLIHDDPTVVETDHETIRTWERSGFYDIEEDAPAPR</sequence>
<dbReference type="GO" id="GO:0005524">
    <property type="term" value="F:ATP binding"/>
    <property type="evidence" value="ECO:0007669"/>
    <property type="project" value="UniProtKB-UniRule"/>
</dbReference>
<dbReference type="PROSITE" id="PS50975">
    <property type="entry name" value="ATP_GRASP"/>
    <property type="match status" value="1"/>
</dbReference>
<evidence type="ECO:0000313" key="7">
    <source>
        <dbReference type="Proteomes" id="UP000181951"/>
    </source>
</evidence>
<dbReference type="EMBL" id="FODD01000033">
    <property type="protein sequence ID" value="SEO63034.1"/>
    <property type="molecule type" value="Genomic_DNA"/>
</dbReference>
<protein>
    <submittedName>
        <fullName evidence="6">ATP-grasp domain-containing protein</fullName>
    </submittedName>
</protein>
<dbReference type="SMART" id="SM01209">
    <property type="entry name" value="GARS_A"/>
    <property type="match status" value="1"/>
</dbReference>
<dbReference type="SUPFAM" id="SSF56059">
    <property type="entry name" value="Glutathione synthetase ATP-binding domain-like"/>
    <property type="match status" value="1"/>
</dbReference>
<dbReference type="Pfam" id="PF13535">
    <property type="entry name" value="ATP-grasp_4"/>
    <property type="match status" value="1"/>
</dbReference>
<dbReference type="NCBIfam" id="NF005543">
    <property type="entry name" value="PRK07206.1"/>
    <property type="match status" value="1"/>
</dbReference>
<dbReference type="Gene3D" id="3.30.470.20">
    <property type="entry name" value="ATP-grasp fold, B domain"/>
    <property type="match status" value="1"/>
</dbReference>
<evidence type="ECO:0000256" key="1">
    <source>
        <dbReference type="ARBA" id="ARBA00022598"/>
    </source>
</evidence>
<dbReference type="Proteomes" id="UP000181951">
    <property type="component" value="Unassembled WGS sequence"/>
</dbReference>
<keyword evidence="2 4" id="KW-0547">Nucleotide-binding</keyword>
<dbReference type="GO" id="GO:0016874">
    <property type="term" value="F:ligase activity"/>
    <property type="evidence" value="ECO:0007669"/>
    <property type="project" value="UniProtKB-KW"/>
</dbReference>
<dbReference type="InterPro" id="IPR052032">
    <property type="entry name" value="ATP-dep_AA_Ligase"/>
</dbReference>
<feature type="domain" description="ATP-grasp" evidence="5">
    <location>
        <begin position="120"/>
        <end position="316"/>
    </location>
</feature>
<dbReference type="InterPro" id="IPR011761">
    <property type="entry name" value="ATP-grasp"/>
</dbReference>
<keyword evidence="7" id="KW-1185">Reference proteome</keyword>
<keyword evidence="3 4" id="KW-0067">ATP-binding</keyword>
<keyword evidence="1" id="KW-0436">Ligase</keyword>
<evidence type="ECO:0000259" key="5">
    <source>
        <dbReference type="PROSITE" id="PS50975"/>
    </source>
</evidence>
<dbReference type="STRING" id="310780.SAMN05216267_103367"/>
<proteinExistence type="predicted"/>
<evidence type="ECO:0000256" key="2">
    <source>
        <dbReference type="ARBA" id="ARBA00022741"/>
    </source>
</evidence>
<dbReference type="PANTHER" id="PTHR43585:SF2">
    <property type="entry name" value="ATP-GRASP ENZYME FSQD"/>
    <property type="match status" value="1"/>
</dbReference>
<dbReference type="AlphaFoldDB" id="A0A1H8RA46"/>
<dbReference type="PANTHER" id="PTHR43585">
    <property type="entry name" value="FUMIPYRROLE BIOSYNTHESIS PROTEIN C"/>
    <property type="match status" value="1"/>
</dbReference>
<evidence type="ECO:0000313" key="6">
    <source>
        <dbReference type="EMBL" id="SEO63034.1"/>
    </source>
</evidence>
<dbReference type="GO" id="GO:0046872">
    <property type="term" value="F:metal ion binding"/>
    <property type="evidence" value="ECO:0007669"/>
    <property type="project" value="InterPro"/>
</dbReference>
<name>A0A1H8RA46_9ACTN</name>
<reference evidence="6 7" key="1">
    <citation type="submission" date="2016-10" db="EMBL/GenBank/DDBJ databases">
        <authorList>
            <person name="de Groot N.N."/>
        </authorList>
    </citation>
    <scope>NUCLEOTIDE SEQUENCE [LARGE SCALE GENOMIC DNA]</scope>
    <source>
        <strain evidence="6 7">CGMCC 4.2026</strain>
    </source>
</reference>
<gene>
    <name evidence="6" type="ORF">SAMN05216267_103367</name>
</gene>
<organism evidence="6 7">
    <name type="scientific">Actinacidiphila rubida</name>
    <dbReference type="NCBI Taxonomy" id="310780"/>
    <lineage>
        <taxon>Bacteria</taxon>
        <taxon>Bacillati</taxon>
        <taxon>Actinomycetota</taxon>
        <taxon>Actinomycetes</taxon>
        <taxon>Kitasatosporales</taxon>
        <taxon>Streptomycetaceae</taxon>
        <taxon>Actinacidiphila</taxon>
    </lineage>
</organism>